<sequence>MSALDCTRACLSALSYTASCTNSTAYCASSVTVFSAPIWFALQASNFRLINST</sequence>
<protein>
    <submittedName>
        <fullName evidence="1">Uncharacterized protein</fullName>
    </submittedName>
</protein>
<reference evidence="1 2" key="1">
    <citation type="journal article" date="2012" name="PLoS Pathog.">
        <title>Diverse lifestyles and strategies of plant pathogenesis encoded in the genomes of eighteen Dothideomycetes fungi.</title>
        <authorList>
            <person name="Ohm R.A."/>
            <person name="Feau N."/>
            <person name="Henrissat B."/>
            <person name="Schoch C.L."/>
            <person name="Horwitz B.A."/>
            <person name="Barry K.W."/>
            <person name="Condon B.J."/>
            <person name="Copeland A.C."/>
            <person name="Dhillon B."/>
            <person name="Glaser F."/>
            <person name="Hesse C.N."/>
            <person name="Kosti I."/>
            <person name="LaButti K."/>
            <person name="Lindquist E.A."/>
            <person name="Lucas S."/>
            <person name="Salamov A.A."/>
            <person name="Bradshaw R.E."/>
            <person name="Ciuffetti L."/>
            <person name="Hamelin R.C."/>
            <person name="Kema G.H.J."/>
            <person name="Lawrence C."/>
            <person name="Scott J.A."/>
            <person name="Spatafora J.W."/>
            <person name="Turgeon B.G."/>
            <person name="de Wit P.J.G.M."/>
            <person name="Zhong S."/>
            <person name="Goodwin S.B."/>
            <person name="Grigoriev I.V."/>
        </authorList>
    </citation>
    <scope>NUCLEOTIDE SEQUENCE [LARGE SCALE GENOMIC DNA]</scope>
    <source>
        <strain evidence="2">C5 / ATCC 48332 / race O</strain>
    </source>
</reference>
<evidence type="ECO:0000313" key="1">
    <source>
        <dbReference type="EMBL" id="EMD92951.1"/>
    </source>
</evidence>
<dbReference type="HOGENOM" id="CLU_3068511_0_0_1"/>
<dbReference type="Proteomes" id="UP000016936">
    <property type="component" value="Unassembled WGS sequence"/>
</dbReference>
<evidence type="ECO:0000313" key="2">
    <source>
        <dbReference type="Proteomes" id="UP000016936"/>
    </source>
</evidence>
<organism evidence="1 2">
    <name type="scientific">Cochliobolus heterostrophus (strain C5 / ATCC 48332 / race O)</name>
    <name type="common">Southern corn leaf blight fungus</name>
    <name type="synonym">Bipolaris maydis</name>
    <dbReference type="NCBI Taxonomy" id="701091"/>
    <lineage>
        <taxon>Eukaryota</taxon>
        <taxon>Fungi</taxon>
        <taxon>Dikarya</taxon>
        <taxon>Ascomycota</taxon>
        <taxon>Pezizomycotina</taxon>
        <taxon>Dothideomycetes</taxon>
        <taxon>Pleosporomycetidae</taxon>
        <taxon>Pleosporales</taxon>
        <taxon>Pleosporineae</taxon>
        <taxon>Pleosporaceae</taxon>
        <taxon>Bipolaris</taxon>
    </lineage>
</organism>
<dbReference type="AlphaFoldDB" id="M2UGZ8"/>
<name>M2UGZ8_COCH5</name>
<accession>M2UGZ8</accession>
<dbReference type="EMBL" id="KB445574">
    <property type="protein sequence ID" value="EMD92951.1"/>
    <property type="molecule type" value="Genomic_DNA"/>
</dbReference>
<keyword evidence="2" id="KW-1185">Reference proteome</keyword>
<gene>
    <name evidence="1" type="ORF">COCHEDRAFT_1020820</name>
</gene>
<proteinExistence type="predicted"/>
<reference evidence="2" key="2">
    <citation type="journal article" date="2013" name="PLoS Genet.">
        <title>Comparative genome structure, secondary metabolite, and effector coding capacity across Cochliobolus pathogens.</title>
        <authorList>
            <person name="Condon B.J."/>
            <person name="Leng Y."/>
            <person name="Wu D."/>
            <person name="Bushley K.E."/>
            <person name="Ohm R.A."/>
            <person name="Otillar R."/>
            <person name="Martin J."/>
            <person name="Schackwitz W."/>
            <person name="Grimwood J."/>
            <person name="MohdZainudin N."/>
            <person name="Xue C."/>
            <person name="Wang R."/>
            <person name="Manning V.A."/>
            <person name="Dhillon B."/>
            <person name="Tu Z.J."/>
            <person name="Steffenson B.J."/>
            <person name="Salamov A."/>
            <person name="Sun H."/>
            <person name="Lowry S."/>
            <person name="LaButti K."/>
            <person name="Han J."/>
            <person name="Copeland A."/>
            <person name="Lindquist E."/>
            <person name="Barry K."/>
            <person name="Schmutz J."/>
            <person name="Baker S.E."/>
            <person name="Ciuffetti L.M."/>
            <person name="Grigoriev I.V."/>
            <person name="Zhong S."/>
            <person name="Turgeon B.G."/>
        </authorList>
    </citation>
    <scope>NUCLEOTIDE SEQUENCE [LARGE SCALE GENOMIC DNA]</scope>
    <source>
        <strain evidence="2">C5 / ATCC 48332 / race O</strain>
    </source>
</reference>